<evidence type="ECO:0000313" key="4">
    <source>
        <dbReference type="RefSeq" id="XP_004491941.1"/>
    </source>
</evidence>
<dbReference type="InterPro" id="IPR029131">
    <property type="entry name" value="HAUS5"/>
</dbReference>
<accession>A0A1S2XN92</accession>
<name>A0A1S2XN92_CICAR</name>
<dbReference type="GO" id="GO:0070652">
    <property type="term" value="C:HAUS complex"/>
    <property type="evidence" value="ECO:0007669"/>
    <property type="project" value="InterPro"/>
</dbReference>
<feature type="coiled-coil region" evidence="1">
    <location>
        <begin position="114"/>
        <end position="162"/>
    </location>
</feature>
<protein>
    <submittedName>
        <fullName evidence="4">AUGMIN subunit 5</fullName>
    </submittedName>
</protein>
<keyword evidence="1" id="KW-0175">Coiled coil</keyword>
<sequence length="782" mass="87022">MQTASSSSSSSSSPEAILEWLHKEMGYRPLGQYAAGKSHSPSVESIRKVCRGNMIPVWNFLVTRAKSEKTVRNVRRNITVHGDGDGATGRKKEKMMSGEGSGSAETREAALMERDLAAKEVERLRNVVRRQRKDLRARMLEVSREEAERKRMLDERANYRHKQVMLEAYDHQCDEAAKIFAEYHKRLCYYINQARDAQRSGDSSVEMVNNFSAKSEKEAVYSTVKSSKSSDDVIVIETTREKNIRKACESLVAYMVEKIRSSFPAYEGGGIHSNPQAEVVKLGFDFDGQIPDEVRTVIVNCLKSPPLLLQAITAYTSRLKRLISREIEKIDVRADAETLRYKYENNIVMDVSSSDGSSPLQYPLYGNGKLGVDVPPGGSQNQLLERQKAHVQQFLATEDALNNAAEARDLCEKLLKRLHGGTDVTSRSIGIGSTSQNVGSLRQLQLDVWAKEREVTGLKASLNTLMSEIQRLNKLCAERKEAEDSLKKKWKKIEEFDARRSELESIYTALLKANTDAASFWSQQPSTAREYASSTIIPACFAVVEASNGAKDLIEKEVSTFYRSPDNSLYMLPSSPQALLEAMGSSGSSGQEAVANAEINAAILTARAGARDPSAIPSICRVSAALQYPAGLEGSDAGLASVLESLEFCLKLRGSEASVLEDLLKAINLVHIRRDLVQSGHALLNHAYCVQQDYERTTNFSLNLAEEQEKTVMEKWLPELKTGVLNAQQSLEACKYVRGLLDEWWEQPASTVVDWVTVDGQSVAAWHNHVKQLLAFYDKELL</sequence>
<reference evidence="3" key="1">
    <citation type="journal article" date="2013" name="Nat. Biotechnol.">
        <title>Draft genome sequence of chickpea (Cicer arietinum) provides a resource for trait improvement.</title>
        <authorList>
            <person name="Varshney R.K."/>
            <person name="Song C."/>
            <person name="Saxena R.K."/>
            <person name="Azam S."/>
            <person name="Yu S."/>
            <person name="Sharpe A.G."/>
            <person name="Cannon S."/>
            <person name="Baek J."/>
            <person name="Rosen B.D."/>
            <person name="Tar'an B."/>
            <person name="Millan T."/>
            <person name="Zhang X."/>
            <person name="Ramsay L.D."/>
            <person name="Iwata A."/>
            <person name="Wang Y."/>
            <person name="Nelson W."/>
            <person name="Farmer A.D."/>
            <person name="Gaur P.M."/>
            <person name="Soderlund C."/>
            <person name="Penmetsa R.V."/>
            <person name="Xu C."/>
            <person name="Bharti A.K."/>
            <person name="He W."/>
            <person name="Winter P."/>
            <person name="Zhao S."/>
            <person name="Hane J.K."/>
            <person name="Carrasquilla-Garcia N."/>
            <person name="Condie J.A."/>
            <person name="Upadhyaya H.D."/>
            <person name="Luo M.C."/>
            <person name="Thudi M."/>
            <person name="Gowda C.L."/>
            <person name="Singh N.P."/>
            <person name="Lichtenzveig J."/>
            <person name="Gali K.K."/>
            <person name="Rubio J."/>
            <person name="Nadarajan N."/>
            <person name="Dolezel J."/>
            <person name="Bansal K.C."/>
            <person name="Xu X."/>
            <person name="Edwards D."/>
            <person name="Zhang G."/>
            <person name="Kahl G."/>
            <person name="Gil J."/>
            <person name="Singh K.B."/>
            <person name="Datta S.K."/>
            <person name="Jackson S.A."/>
            <person name="Wang J."/>
            <person name="Cook D.R."/>
        </authorList>
    </citation>
    <scope>NUCLEOTIDE SEQUENCE [LARGE SCALE GENOMIC DNA]</scope>
    <source>
        <strain evidence="3">cv. CDC Frontier</strain>
    </source>
</reference>
<evidence type="ECO:0000256" key="2">
    <source>
        <dbReference type="SAM" id="MobiDB-lite"/>
    </source>
</evidence>
<dbReference type="STRING" id="3827.A0A1S2XN92"/>
<dbReference type="KEGG" id="cam:101500715"/>
<gene>
    <name evidence="4" type="primary">LOC101500715</name>
</gene>
<reference evidence="4" key="2">
    <citation type="submission" date="2025-08" db="UniProtKB">
        <authorList>
            <consortium name="RefSeq"/>
        </authorList>
    </citation>
    <scope>IDENTIFICATION</scope>
    <source>
        <tissue evidence="4">Etiolated seedlings</tissue>
    </source>
</reference>
<dbReference type="GO" id="GO:0051225">
    <property type="term" value="P:spindle assembly"/>
    <property type="evidence" value="ECO:0007669"/>
    <property type="project" value="InterPro"/>
</dbReference>
<keyword evidence="3" id="KW-1185">Reference proteome</keyword>
<dbReference type="Pfam" id="PF14817">
    <property type="entry name" value="HAUS5"/>
    <property type="match status" value="1"/>
</dbReference>
<feature type="compositionally biased region" description="Basic and acidic residues" evidence="2">
    <location>
        <begin position="82"/>
        <end position="96"/>
    </location>
</feature>
<dbReference type="GeneID" id="101500715"/>
<evidence type="ECO:0000256" key="1">
    <source>
        <dbReference type="SAM" id="Coils"/>
    </source>
</evidence>
<dbReference type="AlphaFoldDB" id="A0A1S2XN92"/>
<feature type="region of interest" description="Disordered" evidence="2">
    <location>
        <begin position="79"/>
        <end position="106"/>
    </location>
</feature>
<dbReference type="OrthoDB" id="2019614at2759"/>
<dbReference type="Proteomes" id="UP000087171">
    <property type="component" value="Chromosome Ca3"/>
</dbReference>
<dbReference type="PaxDb" id="3827-XP_004491941.1"/>
<dbReference type="PANTHER" id="PTHR34968:SF1">
    <property type="entry name" value="AUGMIN SUBUNIT 5"/>
    <property type="match status" value="1"/>
</dbReference>
<dbReference type="eggNOG" id="ENOG502QRA2">
    <property type="taxonomic scope" value="Eukaryota"/>
</dbReference>
<dbReference type="GO" id="GO:0005876">
    <property type="term" value="C:spindle microtubule"/>
    <property type="evidence" value="ECO:0007669"/>
    <property type="project" value="InterPro"/>
</dbReference>
<evidence type="ECO:0000313" key="3">
    <source>
        <dbReference type="Proteomes" id="UP000087171"/>
    </source>
</evidence>
<organism evidence="3 4">
    <name type="scientific">Cicer arietinum</name>
    <name type="common">Chickpea</name>
    <name type="synonym">Garbanzo</name>
    <dbReference type="NCBI Taxonomy" id="3827"/>
    <lineage>
        <taxon>Eukaryota</taxon>
        <taxon>Viridiplantae</taxon>
        <taxon>Streptophyta</taxon>
        <taxon>Embryophyta</taxon>
        <taxon>Tracheophyta</taxon>
        <taxon>Spermatophyta</taxon>
        <taxon>Magnoliopsida</taxon>
        <taxon>eudicotyledons</taxon>
        <taxon>Gunneridae</taxon>
        <taxon>Pentapetalae</taxon>
        <taxon>rosids</taxon>
        <taxon>fabids</taxon>
        <taxon>Fabales</taxon>
        <taxon>Fabaceae</taxon>
        <taxon>Papilionoideae</taxon>
        <taxon>50 kb inversion clade</taxon>
        <taxon>NPAAA clade</taxon>
        <taxon>Hologalegina</taxon>
        <taxon>IRL clade</taxon>
        <taxon>Cicereae</taxon>
        <taxon>Cicer</taxon>
    </lineage>
</organism>
<proteinExistence type="predicted"/>
<dbReference type="InterPro" id="IPR044706">
    <property type="entry name" value="AUG5_plant"/>
</dbReference>
<dbReference type="RefSeq" id="XP_004491941.1">
    <property type="nucleotide sequence ID" value="XM_004491884.3"/>
</dbReference>
<dbReference type="PANTHER" id="PTHR34968">
    <property type="entry name" value="AUGMIN SUBUNIT 5"/>
    <property type="match status" value="1"/>
</dbReference>